<dbReference type="EMBL" id="CAJNJA010006500">
    <property type="protein sequence ID" value="CAE7211209.1"/>
    <property type="molecule type" value="Genomic_DNA"/>
</dbReference>
<dbReference type="OrthoDB" id="433082at2759"/>
<name>A0A812JPM0_9DINO</name>
<organism evidence="2 3">
    <name type="scientific">Symbiodinium necroappetens</name>
    <dbReference type="NCBI Taxonomy" id="1628268"/>
    <lineage>
        <taxon>Eukaryota</taxon>
        <taxon>Sar</taxon>
        <taxon>Alveolata</taxon>
        <taxon>Dinophyceae</taxon>
        <taxon>Suessiales</taxon>
        <taxon>Symbiodiniaceae</taxon>
        <taxon>Symbiodinium</taxon>
    </lineage>
</organism>
<evidence type="ECO:0000313" key="3">
    <source>
        <dbReference type="Proteomes" id="UP000601435"/>
    </source>
</evidence>
<reference evidence="2" key="1">
    <citation type="submission" date="2021-02" db="EMBL/GenBank/DDBJ databases">
        <authorList>
            <person name="Dougan E. K."/>
            <person name="Rhodes N."/>
            <person name="Thang M."/>
            <person name="Chan C."/>
        </authorList>
    </citation>
    <scope>NUCLEOTIDE SEQUENCE</scope>
</reference>
<dbReference type="Proteomes" id="UP000601435">
    <property type="component" value="Unassembled WGS sequence"/>
</dbReference>
<feature type="non-terminal residue" evidence="2">
    <location>
        <position position="170"/>
    </location>
</feature>
<proteinExistence type="predicted"/>
<comment type="caution">
    <text evidence="2">The sequence shown here is derived from an EMBL/GenBank/DDBJ whole genome shotgun (WGS) entry which is preliminary data.</text>
</comment>
<keyword evidence="3" id="KW-1185">Reference proteome</keyword>
<dbReference type="AlphaFoldDB" id="A0A812JPM0"/>
<feature type="region of interest" description="Disordered" evidence="1">
    <location>
        <begin position="143"/>
        <end position="170"/>
    </location>
</feature>
<protein>
    <submittedName>
        <fullName evidence="2">Uncharacterized protein</fullName>
    </submittedName>
</protein>
<evidence type="ECO:0000313" key="2">
    <source>
        <dbReference type="EMBL" id="CAE7211209.1"/>
    </source>
</evidence>
<feature type="region of interest" description="Disordered" evidence="1">
    <location>
        <begin position="1"/>
        <end position="28"/>
    </location>
</feature>
<accession>A0A812JPM0</accession>
<gene>
    <name evidence="2" type="ORF">SNEC2469_LOCUS2152</name>
</gene>
<evidence type="ECO:0000256" key="1">
    <source>
        <dbReference type="SAM" id="MobiDB-lite"/>
    </source>
</evidence>
<feature type="compositionally biased region" description="Basic and acidic residues" evidence="1">
    <location>
        <begin position="1"/>
        <end position="11"/>
    </location>
</feature>
<sequence length="170" mass="19318">MAEEKEAEKESTPQVEEGAEELFDPLNGADGEDLYYLAEASLKGMQEALQKADVKPEDLQPFLDKILEPTKLDDKEMMLPVDMRGVENEYEGIDELIAELKPIEASKALLKARECFQENKDGLPESERPQPMTAAAWKQILQEETEEDLLENDEDEDLLEADEEELDDDE</sequence>